<feature type="region of interest" description="Disordered" evidence="1">
    <location>
        <begin position="353"/>
        <end position="389"/>
    </location>
</feature>
<dbReference type="STRING" id="1081103.A0A0B2X3T1"/>
<feature type="region of interest" description="Disordered" evidence="1">
    <location>
        <begin position="223"/>
        <end position="242"/>
    </location>
</feature>
<feature type="region of interest" description="Disordered" evidence="1">
    <location>
        <begin position="128"/>
        <end position="179"/>
    </location>
</feature>
<feature type="region of interest" description="Disordered" evidence="1">
    <location>
        <begin position="403"/>
        <end position="615"/>
    </location>
</feature>
<reference evidence="3 4" key="1">
    <citation type="journal article" date="2014" name="Proc. Natl. Acad. Sci. U.S.A.">
        <title>Trajectory and genomic determinants of fungal-pathogen speciation and host adaptation.</title>
        <authorList>
            <person name="Hu X."/>
            <person name="Xiao G."/>
            <person name="Zheng P."/>
            <person name="Shang Y."/>
            <person name="Su Y."/>
            <person name="Zhang X."/>
            <person name="Liu X."/>
            <person name="Zhan S."/>
            <person name="St Leger R.J."/>
            <person name="Wang C."/>
        </authorList>
    </citation>
    <scope>NUCLEOTIDE SEQUENCE [LARGE SCALE GENOMIC DNA]</scope>
    <source>
        <strain evidence="3 4">ARSEF 1941</strain>
    </source>
</reference>
<dbReference type="RefSeq" id="XP_040682074.1">
    <property type="nucleotide sequence ID" value="XM_040818810.1"/>
</dbReference>
<sequence length="1063" mass="105854">MRFKVYIAAATYLLLNSETAQAGPVRRAHNVIPRDETSIPTGAPDPNRATAPTGVPQASTPGPNLESGIPYMSASSHASSHTGTGSAVHSGQASNTPTTHALEVALATGPPTAMLGLAQTTHGAAAGASDAAAGGSTLSGGDHGAVESTSAAPPMSTIGTSPSGLVGTGPGTVPGSTEQSTAVGASTSILGVAPTSAIGSPPTGAAVTSSVFLTSSRGMLETSASSGLGTEPTTAVGSSSTTVLGGASKTLLGTESTTPAGVAPTTLISADSTTTSGATPTTTVATVPTTIVPIPTAGASMTAGGVADAPALLSHTSTLPTSYGLSQTTTTPRAVTTSSTKIVFETSFGAVPTTDASSVLGSPTAADPSSGKHTSTAGPSSPISATTNISGLGASTTILDPFTQSSSAVGAPGSGTGTTPAMETMTGQPHSNTGPKTTPIGTSHPFSANTTGTLPAMSGGNPTTALAASLAPPPTADHNGPTTTLGSSAAASDVQFFTGPENKPTDLRPSTSSTTSSAPHNDQTGSNIPNLTTTGPSQAVSTMSIPTSPSLQTSNTGDASNPARLPITSLPGLATPSSTSSRPSPHTEQQEPQSKALATSSPTMTGVVTPTGQPNSKVPTAIFSFPTATSSVPASVYASNLAQAKSLNRLYSTLTRQSSCVGSQAACISGQVGSCSNGAFVLDACAQGEKCYALPMTNVRGAKIGCYDPAYAQGILGPEQSIEPQRTGSHSSRPQGGMLTTFITETKTPVVTRTQVVTVKLKPSTSTPALVPTPQPEVGGPLGAQSQSQLVPTTSSPSMPTLESASTPPSKSIEYNPPAPAQSAAATTTTTTPNPSPFPETTTPLLQSPARAPESSPETTTTHHLPPAATTSNPSAFSETTTPLPQSPSSPETTTTHHLPPAATTSNPSAFSETTTPLPQSPSSPETTTTHHLPPAATTSNPFPHTTPSSTQPTQVVITQTFNKPTTSIPPPNPTKLFLIPLGDDKTAALPSAPAAVTRKIEGPDTDALTTTTVNNGTPTVSVFLTVTVTKVQKETVTATAPSQLGKRSVFARRPNDQARRVI</sequence>
<feature type="region of interest" description="Disordered" evidence="1">
    <location>
        <begin position="32"/>
        <end position="95"/>
    </location>
</feature>
<feature type="compositionally biased region" description="Polar residues" evidence="1">
    <location>
        <begin position="518"/>
        <end position="559"/>
    </location>
</feature>
<dbReference type="Proteomes" id="UP000030816">
    <property type="component" value="Unassembled WGS sequence"/>
</dbReference>
<feature type="compositionally biased region" description="Low complexity" evidence="1">
    <location>
        <begin position="821"/>
        <end position="844"/>
    </location>
</feature>
<feature type="signal peptide" evidence="2">
    <location>
        <begin position="1"/>
        <end position="22"/>
    </location>
</feature>
<feature type="compositionally biased region" description="Low complexity" evidence="1">
    <location>
        <begin position="405"/>
        <end position="421"/>
    </location>
</feature>
<dbReference type="EMBL" id="AZHE01000001">
    <property type="protein sequence ID" value="KHO01009.1"/>
    <property type="molecule type" value="Genomic_DNA"/>
</dbReference>
<feature type="compositionally biased region" description="Polar residues" evidence="1">
    <location>
        <begin position="784"/>
        <end position="810"/>
    </location>
</feature>
<feature type="compositionally biased region" description="Polar residues" evidence="1">
    <location>
        <begin position="425"/>
        <end position="453"/>
    </location>
</feature>
<name>A0A0B2X3T1_METAS</name>
<dbReference type="GeneID" id="63734465"/>
<dbReference type="AlphaFoldDB" id="A0A0B2X3T1"/>
<evidence type="ECO:0000256" key="1">
    <source>
        <dbReference type="SAM" id="MobiDB-lite"/>
    </source>
</evidence>
<keyword evidence="4" id="KW-1185">Reference proteome</keyword>
<gene>
    <name evidence="3" type="ORF">MAM_00010</name>
</gene>
<keyword evidence="2" id="KW-0732">Signal</keyword>
<proteinExistence type="predicted"/>
<dbReference type="OrthoDB" id="2362516at2759"/>
<accession>A0A0B2X3T1</accession>
<organism evidence="3 4">
    <name type="scientific">Metarhizium album (strain ARSEF 1941)</name>
    <dbReference type="NCBI Taxonomy" id="1081103"/>
    <lineage>
        <taxon>Eukaryota</taxon>
        <taxon>Fungi</taxon>
        <taxon>Dikarya</taxon>
        <taxon>Ascomycota</taxon>
        <taxon>Pezizomycotina</taxon>
        <taxon>Sordariomycetes</taxon>
        <taxon>Hypocreomycetidae</taxon>
        <taxon>Hypocreales</taxon>
        <taxon>Clavicipitaceae</taxon>
        <taxon>Metarhizium</taxon>
    </lineage>
</organism>
<feature type="compositionally biased region" description="Low complexity" evidence="1">
    <location>
        <begin position="575"/>
        <end position="587"/>
    </location>
</feature>
<feature type="compositionally biased region" description="Polar residues" evidence="1">
    <location>
        <begin position="480"/>
        <end position="490"/>
    </location>
</feature>
<feature type="chain" id="PRO_5002078885" evidence="2">
    <location>
        <begin position="23"/>
        <end position="1063"/>
    </location>
</feature>
<feature type="region of interest" description="Disordered" evidence="1">
    <location>
        <begin position="763"/>
        <end position="953"/>
    </location>
</feature>
<comment type="caution">
    <text evidence="3">The sequence shown here is derived from an EMBL/GenBank/DDBJ whole genome shotgun (WGS) entry which is preliminary data.</text>
</comment>
<protein>
    <submittedName>
        <fullName evidence="3">Carbohydrate-binding module family 19 protein</fullName>
    </submittedName>
</protein>
<feature type="compositionally biased region" description="Low complexity" evidence="1">
    <location>
        <begin position="73"/>
        <end position="86"/>
    </location>
</feature>
<dbReference type="HOGENOM" id="CLU_309956_0_0_1"/>
<feature type="compositionally biased region" description="Low complexity" evidence="1">
    <location>
        <begin position="852"/>
        <end position="953"/>
    </location>
</feature>
<feature type="compositionally biased region" description="Polar residues" evidence="1">
    <location>
        <begin position="590"/>
        <end position="615"/>
    </location>
</feature>
<feature type="compositionally biased region" description="Polar residues" evidence="1">
    <location>
        <begin position="371"/>
        <end position="389"/>
    </location>
</feature>
<evidence type="ECO:0000313" key="3">
    <source>
        <dbReference type="EMBL" id="KHO01009.1"/>
    </source>
</evidence>
<evidence type="ECO:0000313" key="4">
    <source>
        <dbReference type="Proteomes" id="UP000030816"/>
    </source>
</evidence>
<evidence type="ECO:0000256" key="2">
    <source>
        <dbReference type="SAM" id="SignalP"/>
    </source>
</evidence>